<evidence type="ECO:0000313" key="2">
    <source>
        <dbReference type="EMBL" id="MBB2204550.1"/>
    </source>
</evidence>
<name>A0A7W4PNQ9_9PROT</name>
<dbReference type="AlphaFoldDB" id="A0A7W4PNQ9"/>
<feature type="domain" description="Tetrapyrrole biosynthesis uroporphyrinogen III synthase" evidence="1">
    <location>
        <begin position="3"/>
        <end position="212"/>
    </location>
</feature>
<organism evidence="2 3">
    <name type="scientific">Gluconacetobacter takamatsuzukensis</name>
    <dbReference type="NCBI Taxonomy" id="1286190"/>
    <lineage>
        <taxon>Bacteria</taxon>
        <taxon>Pseudomonadati</taxon>
        <taxon>Pseudomonadota</taxon>
        <taxon>Alphaproteobacteria</taxon>
        <taxon>Acetobacterales</taxon>
        <taxon>Acetobacteraceae</taxon>
        <taxon>Gluconacetobacter</taxon>
    </lineage>
</organism>
<proteinExistence type="predicted"/>
<evidence type="ECO:0000259" key="1">
    <source>
        <dbReference type="Pfam" id="PF02602"/>
    </source>
</evidence>
<comment type="caution">
    <text evidence="2">The sequence shown here is derived from an EMBL/GenBank/DDBJ whole genome shotgun (WGS) entry which is preliminary data.</text>
</comment>
<dbReference type="SUPFAM" id="SSF69618">
    <property type="entry name" value="HemD-like"/>
    <property type="match status" value="1"/>
</dbReference>
<gene>
    <name evidence="2" type="ORF">HLH27_05880</name>
</gene>
<dbReference type="CDD" id="cd06578">
    <property type="entry name" value="HemD"/>
    <property type="match status" value="1"/>
</dbReference>
<dbReference type="Proteomes" id="UP000540556">
    <property type="component" value="Unassembled WGS sequence"/>
</dbReference>
<protein>
    <submittedName>
        <fullName evidence="2">Uroporphyrinogen-III synthase</fullName>
    </submittedName>
</protein>
<dbReference type="InterPro" id="IPR036108">
    <property type="entry name" value="4pyrrol_syn_uPrphyn_synt_sf"/>
</dbReference>
<evidence type="ECO:0000313" key="3">
    <source>
        <dbReference type="Proteomes" id="UP000540556"/>
    </source>
</evidence>
<dbReference type="Pfam" id="PF02602">
    <property type="entry name" value="HEM4"/>
    <property type="match status" value="1"/>
</dbReference>
<dbReference type="EMBL" id="JABEQK010000003">
    <property type="protein sequence ID" value="MBB2204550.1"/>
    <property type="molecule type" value="Genomic_DNA"/>
</dbReference>
<sequence length="227" mass="23377">MAAVTALGWHAVALPALRAETILRAALPVRGVQAILVTSGQAVTALAGRVPADMPVLAVGAATARRARAAGFVHVTAAEGTAEALADLVRAEWRPSAGALLLATAPGYGMDLVTALRGGGFRVVRRCVYRIRPGMPAPEALRAMIGPGGVDAALFFSAETARQFLRHLPRDVREGLRSARAIAISDRAAGILGAAPWREIVRAATPDQAAMLDLLGVAGEAEGSAAR</sequence>
<keyword evidence="3" id="KW-1185">Reference proteome</keyword>
<reference evidence="2 3" key="1">
    <citation type="submission" date="2020-04" db="EMBL/GenBank/DDBJ databases">
        <title>Description of novel Gluconacetobacter.</title>
        <authorList>
            <person name="Sombolestani A."/>
        </authorList>
    </citation>
    <scope>NUCLEOTIDE SEQUENCE [LARGE SCALE GENOMIC DNA]</scope>
    <source>
        <strain evidence="2 3">LMG 27800</strain>
    </source>
</reference>
<accession>A0A7W4PNQ9</accession>
<dbReference type="GO" id="GO:0033014">
    <property type="term" value="P:tetrapyrrole biosynthetic process"/>
    <property type="evidence" value="ECO:0007669"/>
    <property type="project" value="InterPro"/>
</dbReference>
<dbReference type="InterPro" id="IPR003754">
    <property type="entry name" value="4pyrrol_synth_uPrphyn_synth"/>
</dbReference>
<dbReference type="Gene3D" id="3.40.50.10090">
    <property type="match status" value="2"/>
</dbReference>
<dbReference type="GO" id="GO:0004852">
    <property type="term" value="F:uroporphyrinogen-III synthase activity"/>
    <property type="evidence" value="ECO:0007669"/>
    <property type="project" value="InterPro"/>
</dbReference>